<protein>
    <submittedName>
        <fullName evidence="2">Uncharacterized protein</fullName>
    </submittedName>
</protein>
<sequence>MSKIAANPRNALPTNFFVAVQVVLLTILITGVAWAVARDQRQSVPSLPHLRNTADRVLPQYDLPELITDDQLRTVLVRLRPRFRHQEPKINHVDHALRCWGADAKFADPECLSGAEMRQMLTDMSVFREYWGETSRELITPGESGWEVRTQQGAETSSHTDHTLATLAEIGTPLDFEIKTKRTSLTMRDLLVGALRDFRLNQQEYEWTTIAAATFAADDSAWVSREGERITFDQLAQRLMRQQWVQGVCYGNHRLFTLAALLRLDEQVGLFEDSATRDEILAHLTEATRRLVDSQSDAGYWDQNWYDAARDPVDEGLADPLSRRLLATGHALEWWAISPEQVQPPRETKIRAGQWLATEVEKMSDDVIRDNYTFLSHVGRALALWRGALPAQQWQRLECDQAWQSQAPTSGDSDAAPSSK</sequence>
<keyword evidence="1" id="KW-0812">Transmembrane</keyword>
<dbReference type="RefSeq" id="WP_105338304.1">
    <property type="nucleotide sequence ID" value="NZ_PUHZ01000024.1"/>
</dbReference>
<keyword evidence="1" id="KW-0472">Membrane</keyword>
<evidence type="ECO:0000256" key="1">
    <source>
        <dbReference type="SAM" id="Phobius"/>
    </source>
</evidence>
<reference evidence="2 3" key="1">
    <citation type="submission" date="2018-02" db="EMBL/GenBank/DDBJ databases">
        <title>Comparative genomes isolates from brazilian mangrove.</title>
        <authorList>
            <person name="Araujo J.E."/>
            <person name="Taketani R.G."/>
            <person name="Silva M.C.P."/>
            <person name="Loureco M.V."/>
            <person name="Andreote F.D."/>
        </authorList>
    </citation>
    <scope>NUCLEOTIDE SEQUENCE [LARGE SCALE GENOMIC DNA]</scope>
    <source>
        <strain evidence="2 3">Nap-Phe MGV</strain>
    </source>
</reference>
<evidence type="ECO:0000313" key="3">
    <source>
        <dbReference type="Proteomes" id="UP000237819"/>
    </source>
</evidence>
<dbReference type="EMBL" id="PUHZ01000024">
    <property type="protein sequence ID" value="PQO43092.1"/>
    <property type="molecule type" value="Genomic_DNA"/>
</dbReference>
<feature type="transmembrane region" description="Helical" evidence="1">
    <location>
        <begin position="12"/>
        <end position="37"/>
    </location>
</feature>
<organism evidence="2 3">
    <name type="scientific">Blastopirellula marina</name>
    <dbReference type="NCBI Taxonomy" id="124"/>
    <lineage>
        <taxon>Bacteria</taxon>
        <taxon>Pseudomonadati</taxon>
        <taxon>Planctomycetota</taxon>
        <taxon>Planctomycetia</taxon>
        <taxon>Pirellulales</taxon>
        <taxon>Pirellulaceae</taxon>
        <taxon>Blastopirellula</taxon>
    </lineage>
</organism>
<comment type="caution">
    <text evidence="2">The sequence shown here is derived from an EMBL/GenBank/DDBJ whole genome shotgun (WGS) entry which is preliminary data.</text>
</comment>
<dbReference type="AlphaFoldDB" id="A0A2S8GF52"/>
<accession>A0A2S8GF52</accession>
<evidence type="ECO:0000313" key="2">
    <source>
        <dbReference type="EMBL" id="PQO43092.1"/>
    </source>
</evidence>
<name>A0A2S8GF52_9BACT</name>
<dbReference type="Proteomes" id="UP000237819">
    <property type="component" value="Unassembled WGS sequence"/>
</dbReference>
<gene>
    <name evidence="2" type="ORF">C5Y93_25615</name>
</gene>
<keyword evidence="1" id="KW-1133">Transmembrane helix</keyword>
<proteinExistence type="predicted"/>
<dbReference type="OrthoDB" id="208668at2"/>